<feature type="domain" description="VOC" evidence="1">
    <location>
        <begin position="3"/>
        <end position="128"/>
    </location>
</feature>
<accession>A0A212JH58</accession>
<dbReference type="RefSeq" id="WP_296940975.1">
    <property type="nucleotide sequence ID" value="NZ_LT599032.1"/>
</dbReference>
<dbReference type="Gene3D" id="3.10.180.10">
    <property type="entry name" value="2,3-Dihydroxybiphenyl 1,2-Dioxygenase, domain 1"/>
    <property type="match status" value="1"/>
</dbReference>
<dbReference type="Pfam" id="PF00903">
    <property type="entry name" value="Glyoxalase"/>
    <property type="match status" value="1"/>
</dbReference>
<dbReference type="InterPro" id="IPR004360">
    <property type="entry name" value="Glyas_Fos-R_dOase_dom"/>
</dbReference>
<reference evidence="2" key="1">
    <citation type="submission" date="2016-04" db="EMBL/GenBank/DDBJ databases">
        <authorList>
            <person name="Evans L.H."/>
            <person name="Alamgir A."/>
            <person name="Owens N."/>
            <person name="Weber N.D."/>
            <person name="Virtaneva K."/>
            <person name="Barbian K."/>
            <person name="Babar A."/>
            <person name="Rosenke K."/>
        </authorList>
    </citation>
    <scope>NUCLEOTIDE SEQUENCE</scope>
    <source>
        <strain evidence="2">86-1</strain>
    </source>
</reference>
<gene>
    <name evidence="2" type="ORF">KL86DYS1_12253</name>
</gene>
<dbReference type="AlphaFoldDB" id="A0A212JH58"/>
<evidence type="ECO:0000259" key="1">
    <source>
        <dbReference type="PROSITE" id="PS51819"/>
    </source>
</evidence>
<protein>
    <recommendedName>
        <fullName evidence="1">VOC domain-containing protein</fullName>
    </recommendedName>
</protein>
<sequence>MILNDSTPNLMVRNVRQTVDFYTTILGFKLVDSVSESGNDLVFAIVQSGNVMFMFQEENSLKEEYPQLAKFPQGGGLTFYIHVSDIHGLYGKFKEKVTIAKEMHETFYGSTDFAIEDCNGYILTFSQENTK</sequence>
<dbReference type="EMBL" id="FLUM01000001">
    <property type="protein sequence ID" value="SBV98741.1"/>
    <property type="molecule type" value="Genomic_DNA"/>
</dbReference>
<proteinExistence type="predicted"/>
<dbReference type="InterPro" id="IPR037523">
    <property type="entry name" value="VOC_core"/>
</dbReference>
<evidence type="ECO:0000313" key="2">
    <source>
        <dbReference type="EMBL" id="SBV98741.1"/>
    </source>
</evidence>
<dbReference type="PROSITE" id="PS51819">
    <property type="entry name" value="VOC"/>
    <property type="match status" value="1"/>
</dbReference>
<dbReference type="InterPro" id="IPR029068">
    <property type="entry name" value="Glyas_Bleomycin-R_OHBP_Dase"/>
</dbReference>
<organism evidence="2">
    <name type="scientific">uncultured Dysgonomonas sp</name>
    <dbReference type="NCBI Taxonomy" id="206096"/>
    <lineage>
        <taxon>Bacteria</taxon>
        <taxon>Pseudomonadati</taxon>
        <taxon>Bacteroidota</taxon>
        <taxon>Bacteroidia</taxon>
        <taxon>Bacteroidales</taxon>
        <taxon>Dysgonomonadaceae</taxon>
        <taxon>Dysgonomonas</taxon>
        <taxon>environmental samples</taxon>
    </lineage>
</organism>
<dbReference type="SUPFAM" id="SSF54593">
    <property type="entry name" value="Glyoxalase/Bleomycin resistance protein/Dihydroxybiphenyl dioxygenase"/>
    <property type="match status" value="1"/>
</dbReference>
<name>A0A212JH58_9BACT</name>